<dbReference type="Pfam" id="PF18139">
    <property type="entry name" value="LSDAT_euk"/>
    <property type="match status" value="1"/>
</dbReference>
<dbReference type="OrthoDB" id="9983120at2759"/>
<sequence length="163" mass="18429">MQALMRRRHRGFVLRPTSTFGQFESALSPVISQYIRIAQETKFEKIGNLLFNIWQLPKPELVLTFYGSDPKCAGLTKLLQRTLGKITRQTRTWLLTDGKLGGTAELVAQAMRGYTEAYGMKELQVIGLTPWALLANAECLRSDDFLVRTPASFTAFAVHMRTM</sequence>
<gene>
    <name evidence="2" type="ORF">DILT_LOCUS5802</name>
</gene>
<dbReference type="GO" id="GO:0005886">
    <property type="term" value="C:plasma membrane"/>
    <property type="evidence" value="ECO:0007669"/>
    <property type="project" value="TreeGrafter"/>
</dbReference>
<evidence type="ECO:0000259" key="1">
    <source>
        <dbReference type="Pfam" id="PF18139"/>
    </source>
</evidence>
<dbReference type="PANTHER" id="PTHR13800:SF12">
    <property type="entry name" value="TRANSIENT RECEPTOR POTENTIAL CATION CHANNEL SUBFAMILY M MEMBER-LIKE 2"/>
    <property type="match status" value="1"/>
</dbReference>
<reference evidence="2 3" key="1">
    <citation type="submission" date="2018-11" db="EMBL/GenBank/DDBJ databases">
        <authorList>
            <consortium name="Pathogen Informatics"/>
        </authorList>
    </citation>
    <scope>NUCLEOTIDE SEQUENCE [LARGE SCALE GENOMIC DNA]</scope>
</reference>
<dbReference type="Proteomes" id="UP000281553">
    <property type="component" value="Unassembled WGS sequence"/>
</dbReference>
<dbReference type="InterPro" id="IPR041491">
    <property type="entry name" value="TRPM_SLOG"/>
</dbReference>
<dbReference type="AlphaFoldDB" id="A0A3P7LUV6"/>
<dbReference type="InterPro" id="IPR050927">
    <property type="entry name" value="TRPM"/>
</dbReference>
<proteinExistence type="predicted"/>
<evidence type="ECO:0000313" key="2">
    <source>
        <dbReference type="EMBL" id="VDN09971.1"/>
    </source>
</evidence>
<dbReference type="PANTHER" id="PTHR13800">
    <property type="entry name" value="TRANSIENT RECEPTOR POTENTIAL CATION CHANNEL, SUBFAMILY M, MEMBER 6"/>
    <property type="match status" value="1"/>
</dbReference>
<evidence type="ECO:0000313" key="3">
    <source>
        <dbReference type="Proteomes" id="UP000281553"/>
    </source>
</evidence>
<organism evidence="2 3">
    <name type="scientific">Dibothriocephalus latus</name>
    <name type="common">Fish tapeworm</name>
    <name type="synonym">Diphyllobothrium latum</name>
    <dbReference type="NCBI Taxonomy" id="60516"/>
    <lineage>
        <taxon>Eukaryota</taxon>
        <taxon>Metazoa</taxon>
        <taxon>Spiralia</taxon>
        <taxon>Lophotrochozoa</taxon>
        <taxon>Platyhelminthes</taxon>
        <taxon>Cestoda</taxon>
        <taxon>Eucestoda</taxon>
        <taxon>Diphyllobothriidea</taxon>
        <taxon>Diphyllobothriidae</taxon>
        <taxon>Dibothriocephalus</taxon>
    </lineage>
</organism>
<accession>A0A3P7LUV6</accession>
<feature type="domain" description="TRPM SLOG" evidence="1">
    <location>
        <begin position="33"/>
        <end position="147"/>
    </location>
</feature>
<name>A0A3P7LUV6_DIBLA</name>
<keyword evidence="3" id="KW-1185">Reference proteome</keyword>
<dbReference type="EMBL" id="UYRU01048181">
    <property type="protein sequence ID" value="VDN09971.1"/>
    <property type="molecule type" value="Genomic_DNA"/>
</dbReference>
<protein>
    <recommendedName>
        <fullName evidence="1">TRPM SLOG domain-containing protein</fullName>
    </recommendedName>
</protein>
<dbReference type="GO" id="GO:0099604">
    <property type="term" value="F:ligand-gated calcium channel activity"/>
    <property type="evidence" value="ECO:0007669"/>
    <property type="project" value="TreeGrafter"/>
</dbReference>